<evidence type="ECO:0000313" key="1">
    <source>
        <dbReference type="EMBL" id="OGF26466.1"/>
    </source>
</evidence>
<accession>A0A1F5SIS5</accession>
<protein>
    <submittedName>
        <fullName evidence="1">Uncharacterized protein</fullName>
    </submittedName>
</protein>
<organism evidence="1 2">
    <name type="scientific">Candidatus Falkowbacteria bacterium RIFOXYA2_FULL_47_9</name>
    <dbReference type="NCBI Taxonomy" id="1797995"/>
    <lineage>
        <taxon>Bacteria</taxon>
        <taxon>Candidatus Falkowiibacteriota</taxon>
    </lineage>
</organism>
<dbReference type="STRING" id="1797995.A2242_03530"/>
<comment type="caution">
    <text evidence="1">The sequence shown here is derived from an EMBL/GenBank/DDBJ whole genome shotgun (WGS) entry which is preliminary data.</text>
</comment>
<name>A0A1F5SIS5_9BACT</name>
<evidence type="ECO:0000313" key="2">
    <source>
        <dbReference type="Proteomes" id="UP000178925"/>
    </source>
</evidence>
<dbReference type="Proteomes" id="UP000178925">
    <property type="component" value="Unassembled WGS sequence"/>
</dbReference>
<dbReference type="EMBL" id="MFGC01000048">
    <property type="protein sequence ID" value="OGF26466.1"/>
    <property type="molecule type" value="Genomic_DNA"/>
</dbReference>
<proteinExistence type="predicted"/>
<gene>
    <name evidence="1" type="ORF">A2242_03530</name>
</gene>
<sequence>MSQIRFECIKKHINRKEVIMKHVVCSRDAEEGARTKVLLPVESCYPTLVYWQFLACGKTLTPPTAAFIAHKDSCGVCKRTLEQLRTMAYVDSTAGELDRYLMMQCYYEAKRAKSGCGLLCPQCGDRLVQTYREPANGEALMQAIMDGDASKYSPIFFRCHSLHCPAAPYNFNSKGNGAQEVQLGLPAVCVLDVWAQLQQNNGLFCCPDCGNDISKHSARCHYQHLLALAQKFSSALKIKDGPLASLLQKKNAAENWVS</sequence>
<reference evidence="1 2" key="1">
    <citation type="journal article" date="2016" name="Nat. Commun.">
        <title>Thousands of microbial genomes shed light on interconnected biogeochemical processes in an aquifer system.</title>
        <authorList>
            <person name="Anantharaman K."/>
            <person name="Brown C.T."/>
            <person name="Hug L.A."/>
            <person name="Sharon I."/>
            <person name="Castelle C.J."/>
            <person name="Probst A.J."/>
            <person name="Thomas B.C."/>
            <person name="Singh A."/>
            <person name="Wilkins M.J."/>
            <person name="Karaoz U."/>
            <person name="Brodie E.L."/>
            <person name="Williams K.H."/>
            <person name="Hubbard S.S."/>
            <person name="Banfield J.F."/>
        </authorList>
    </citation>
    <scope>NUCLEOTIDE SEQUENCE [LARGE SCALE GENOMIC DNA]</scope>
</reference>
<dbReference type="AlphaFoldDB" id="A0A1F5SIS5"/>